<dbReference type="PANTHER" id="PTHR33449">
    <property type="entry name" value="NUCLEOID-ASSOCIATED PROTEIN YBAB"/>
    <property type="match status" value="1"/>
</dbReference>
<dbReference type="Gene3D" id="3.30.1310.10">
    <property type="entry name" value="Nucleoid-associated protein YbaB-like domain"/>
    <property type="match status" value="1"/>
</dbReference>
<dbReference type="InterPro" id="IPR036894">
    <property type="entry name" value="YbaB-like_sf"/>
</dbReference>
<dbReference type="PIRSF" id="PIRSF004555">
    <property type="entry name" value="UCP004555"/>
    <property type="match status" value="1"/>
</dbReference>
<evidence type="ECO:0000313" key="5">
    <source>
        <dbReference type="Proteomes" id="UP000320184"/>
    </source>
</evidence>
<comment type="subcellular location">
    <subcellularLocation>
        <location evidence="2">Cytoplasm</location>
        <location evidence="2">Nucleoid</location>
    </subcellularLocation>
</comment>
<dbReference type="SUPFAM" id="SSF82607">
    <property type="entry name" value="YbaB-like"/>
    <property type="match status" value="1"/>
</dbReference>
<evidence type="ECO:0000256" key="2">
    <source>
        <dbReference type="HAMAP-Rule" id="MF_00274"/>
    </source>
</evidence>
<dbReference type="Proteomes" id="UP000320184">
    <property type="component" value="Unassembled WGS sequence"/>
</dbReference>
<dbReference type="PANTHER" id="PTHR33449:SF1">
    <property type="entry name" value="NUCLEOID-ASSOCIATED PROTEIN YBAB"/>
    <property type="match status" value="1"/>
</dbReference>
<dbReference type="GO" id="GO:0043590">
    <property type="term" value="C:bacterial nucleoid"/>
    <property type="evidence" value="ECO:0007669"/>
    <property type="project" value="UniProtKB-UniRule"/>
</dbReference>
<dbReference type="AlphaFoldDB" id="A0A538SLQ7"/>
<dbReference type="Pfam" id="PF02575">
    <property type="entry name" value="YbaB_DNA_bd"/>
    <property type="match status" value="1"/>
</dbReference>
<dbReference type="NCBIfam" id="TIGR00103">
    <property type="entry name" value="DNA_YbaB_EbfC"/>
    <property type="match status" value="1"/>
</dbReference>
<gene>
    <name evidence="4" type="ORF">E6K73_03165</name>
</gene>
<feature type="coiled-coil region" evidence="3">
    <location>
        <begin position="4"/>
        <end position="31"/>
    </location>
</feature>
<comment type="function">
    <text evidence="2">Binds to DNA and alters its conformation. May be involved in regulation of gene expression, nucleoid organization and DNA protection.</text>
</comment>
<reference evidence="4 5" key="1">
    <citation type="journal article" date="2019" name="Nat. Microbiol.">
        <title>Mediterranean grassland soil C-N compound turnover is dependent on rainfall and depth, and is mediated by genomically divergent microorganisms.</title>
        <authorList>
            <person name="Diamond S."/>
            <person name="Andeer P.F."/>
            <person name="Li Z."/>
            <person name="Crits-Christoph A."/>
            <person name="Burstein D."/>
            <person name="Anantharaman K."/>
            <person name="Lane K.R."/>
            <person name="Thomas B.C."/>
            <person name="Pan C."/>
            <person name="Northen T.R."/>
            <person name="Banfield J.F."/>
        </authorList>
    </citation>
    <scope>NUCLEOTIDE SEQUENCE [LARGE SCALE GENOMIC DNA]</scope>
    <source>
        <strain evidence="4">WS_3</strain>
    </source>
</reference>
<dbReference type="HAMAP" id="MF_00274">
    <property type="entry name" value="DNA_YbaB_EbfC"/>
    <property type="match status" value="1"/>
</dbReference>
<dbReference type="InterPro" id="IPR004401">
    <property type="entry name" value="YbaB/EbfC"/>
</dbReference>
<evidence type="ECO:0000313" key="4">
    <source>
        <dbReference type="EMBL" id="TMQ52309.1"/>
    </source>
</evidence>
<name>A0A538SLQ7_UNCEI</name>
<keyword evidence="3" id="KW-0175">Coiled coil</keyword>
<dbReference type="EMBL" id="VBOT01000037">
    <property type="protein sequence ID" value="TMQ52309.1"/>
    <property type="molecule type" value="Genomic_DNA"/>
</dbReference>
<sequence>MKSFGDMVKQAQKVQKQMAALQEKLAEDRYEASAGGGAVRAVVDGRQMLKEITISPEALKDGDATLLEDLVLAAVGEAQRSSEARMNESLGKLTGGFNLPF</sequence>
<proteinExistence type="inferred from homology"/>
<comment type="similarity">
    <text evidence="2">Belongs to the YbaB/EbfC family.</text>
</comment>
<dbReference type="GO" id="GO:0003677">
    <property type="term" value="F:DNA binding"/>
    <property type="evidence" value="ECO:0007669"/>
    <property type="project" value="UniProtKB-UniRule"/>
</dbReference>
<evidence type="ECO:0000256" key="3">
    <source>
        <dbReference type="SAM" id="Coils"/>
    </source>
</evidence>
<keyword evidence="1 2" id="KW-0238">DNA-binding</keyword>
<dbReference type="GO" id="GO:0005829">
    <property type="term" value="C:cytosol"/>
    <property type="evidence" value="ECO:0007669"/>
    <property type="project" value="TreeGrafter"/>
</dbReference>
<keyword evidence="2" id="KW-0963">Cytoplasm</keyword>
<organism evidence="4 5">
    <name type="scientific">Eiseniibacteriota bacterium</name>
    <dbReference type="NCBI Taxonomy" id="2212470"/>
    <lineage>
        <taxon>Bacteria</taxon>
        <taxon>Candidatus Eiseniibacteriota</taxon>
    </lineage>
</organism>
<comment type="caution">
    <text evidence="4">The sequence shown here is derived from an EMBL/GenBank/DDBJ whole genome shotgun (WGS) entry which is preliminary data.</text>
</comment>
<protein>
    <recommendedName>
        <fullName evidence="2">Nucleoid-associated protein E6K73_03165</fullName>
    </recommendedName>
</protein>
<comment type="subunit">
    <text evidence="2">Homodimer.</text>
</comment>
<evidence type="ECO:0000256" key="1">
    <source>
        <dbReference type="ARBA" id="ARBA00023125"/>
    </source>
</evidence>
<accession>A0A538SLQ7</accession>